<feature type="domain" description="Release factor glutamine methyltransferase N-terminal" evidence="7">
    <location>
        <begin position="17"/>
        <end position="72"/>
    </location>
</feature>
<organism evidence="9 11">
    <name type="scientific">Leyella lascolaii</name>
    <dbReference type="NCBI Taxonomy" id="1776379"/>
    <lineage>
        <taxon>Bacteria</taxon>
        <taxon>Pseudomonadati</taxon>
        <taxon>Bacteroidota</taxon>
        <taxon>Bacteroidia</taxon>
        <taxon>Bacteroidales</taxon>
        <taxon>Prevotellaceae</taxon>
        <taxon>Leyella</taxon>
    </lineage>
</organism>
<dbReference type="GO" id="GO:0032259">
    <property type="term" value="P:methylation"/>
    <property type="evidence" value="ECO:0007669"/>
    <property type="project" value="UniProtKB-KW"/>
</dbReference>
<keyword evidence="4" id="KW-0949">S-adenosyl-L-methionine</keyword>
<evidence type="ECO:0000313" key="9">
    <source>
        <dbReference type="EMBL" id="MDN0024285.1"/>
    </source>
</evidence>
<reference evidence="9" key="1">
    <citation type="submission" date="2023-06" db="EMBL/GenBank/DDBJ databases">
        <authorList>
            <person name="Zeman M."/>
            <person name="Kubasova T."/>
            <person name="Jahodarova E."/>
            <person name="Nykrynova M."/>
            <person name="Rychlik I."/>
        </authorList>
    </citation>
    <scope>NUCLEOTIDE SEQUENCE</scope>
    <source>
        <strain evidence="9">ET15</strain>
        <strain evidence="8">ET37</strain>
    </source>
</reference>
<dbReference type="CDD" id="cd02440">
    <property type="entry name" value="AdoMet_MTases"/>
    <property type="match status" value="1"/>
</dbReference>
<keyword evidence="2 9" id="KW-0489">Methyltransferase</keyword>
<dbReference type="InterPro" id="IPR050320">
    <property type="entry name" value="N5-glutamine_MTase"/>
</dbReference>
<dbReference type="AlphaFoldDB" id="A0AAW7JG93"/>
<evidence type="ECO:0000313" key="10">
    <source>
        <dbReference type="Proteomes" id="UP001167831"/>
    </source>
</evidence>
<accession>A0AAW7JG93</accession>
<evidence type="ECO:0000256" key="1">
    <source>
        <dbReference type="ARBA" id="ARBA00012771"/>
    </source>
</evidence>
<evidence type="ECO:0000313" key="8">
    <source>
        <dbReference type="EMBL" id="MDN0021788.1"/>
    </source>
</evidence>
<dbReference type="RefSeq" id="WP_289824549.1">
    <property type="nucleotide sequence ID" value="NZ_JAUEIE010000001.1"/>
</dbReference>
<reference evidence="9" key="2">
    <citation type="submission" date="2023-08" db="EMBL/GenBank/DDBJ databases">
        <title>Identification and characterization of horizontal gene transfer across gut microbiota members of farm animals based on homology search.</title>
        <authorList>
            <person name="Schwarzerova J."/>
            <person name="Nykrynova M."/>
            <person name="Jureckova K."/>
            <person name="Cejkova D."/>
            <person name="Rychlik I."/>
        </authorList>
    </citation>
    <scope>NUCLEOTIDE SEQUENCE</scope>
    <source>
        <strain evidence="9">ET15</strain>
        <strain evidence="8">ET37</strain>
    </source>
</reference>
<dbReference type="GO" id="GO:0102559">
    <property type="term" value="F:peptide chain release factor N(5)-glutamine methyltransferase activity"/>
    <property type="evidence" value="ECO:0007669"/>
    <property type="project" value="UniProtKB-EC"/>
</dbReference>
<dbReference type="PROSITE" id="PS00092">
    <property type="entry name" value="N6_MTASE"/>
    <property type="match status" value="1"/>
</dbReference>
<dbReference type="EMBL" id="JAUEIE010000001">
    <property type="protein sequence ID" value="MDN0021788.1"/>
    <property type="molecule type" value="Genomic_DNA"/>
</dbReference>
<dbReference type="EMBL" id="JAUEIF010000001">
    <property type="protein sequence ID" value="MDN0024285.1"/>
    <property type="molecule type" value="Genomic_DNA"/>
</dbReference>
<dbReference type="InterPro" id="IPR004556">
    <property type="entry name" value="HemK-like"/>
</dbReference>
<dbReference type="Proteomes" id="UP001168478">
    <property type="component" value="Unassembled WGS sequence"/>
</dbReference>
<evidence type="ECO:0000256" key="4">
    <source>
        <dbReference type="ARBA" id="ARBA00022691"/>
    </source>
</evidence>
<dbReference type="SUPFAM" id="SSF53335">
    <property type="entry name" value="S-adenosyl-L-methionine-dependent methyltransferases"/>
    <property type="match status" value="1"/>
</dbReference>
<dbReference type="GO" id="GO:0003676">
    <property type="term" value="F:nucleic acid binding"/>
    <property type="evidence" value="ECO:0007669"/>
    <property type="project" value="InterPro"/>
</dbReference>
<sequence>MTYRELWNTLIPVYGEREAKSVARLVFEQRFGLDMTDICIGKDKQLSEETHNEMKKIAARLLQNEPVQYVLGCETFCGRTFTVRPGVLIPRPETEGLIQLMRSLGSREKPAPRILDIGTGSGCIAITAALDMAGADVTAWDISEEALATAKENAATLGARVRFVRQDALRPPVDEALWDFVVSNPPYICMKERAEMSRNVLDHEPATALFVPDDDPLMFYRSIARYARRALRDGGWLLFEINPLYDGDMTAMMAEEGFEGTETYDDIFGRRRFAAAQRQDSGPVTA</sequence>
<dbReference type="EC" id="2.1.1.297" evidence="1"/>
<dbReference type="Pfam" id="PF17827">
    <property type="entry name" value="PrmC_N"/>
    <property type="match status" value="1"/>
</dbReference>
<evidence type="ECO:0000256" key="3">
    <source>
        <dbReference type="ARBA" id="ARBA00022679"/>
    </source>
</evidence>
<dbReference type="NCBIfam" id="TIGR03534">
    <property type="entry name" value="RF_mod_PrmC"/>
    <property type="match status" value="1"/>
</dbReference>
<dbReference type="InterPro" id="IPR029063">
    <property type="entry name" value="SAM-dependent_MTases_sf"/>
</dbReference>
<dbReference type="PANTHER" id="PTHR18895:SF74">
    <property type="entry name" value="MTRF1L RELEASE FACTOR GLUTAMINE METHYLTRANSFERASE"/>
    <property type="match status" value="1"/>
</dbReference>
<dbReference type="Gene3D" id="1.10.8.10">
    <property type="entry name" value="DNA helicase RuvA subunit, C-terminal domain"/>
    <property type="match status" value="1"/>
</dbReference>
<dbReference type="Gene3D" id="3.40.50.150">
    <property type="entry name" value="Vaccinia Virus protein VP39"/>
    <property type="match status" value="1"/>
</dbReference>
<dbReference type="InterPro" id="IPR040758">
    <property type="entry name" value="PrmC_N"/>
</dbReference>
<dbReference type="NCBIfam" id="TIGR00536">
    <property type="entry name" value="hemK_fam"/>
    <property type="match status" value="1"/>
</dbReference>
<dbReference type="InterPro" id="IPR019874">
    <property type="entry name" value="RF_methyltr_PrmC"/>
</dbReference>
<feature type="domain" description="Methyltransferase small" evidence="6">
    <location>
        <begin position="107"/>
        <end position="191"/>
    </location>
</feature>
<dbReference type="InterPro" id="IPR002052">
    <property type="entry name" value="DNA_methylase_N6_adenine_CS"/>
</dbReference>
<evidence type="ECO:0000256" key="2">
    <source>
        <dbReference type="ARBA" id="ARBA00022603"/>
    </source>
</evidence>
<keyword evidence="3 9" id="KW-0808">Transferase</keyword>
<dbReference type="Proteomes" id="UP001167831">
    <property type="component" value="Unassembled WGS sequence"/>
</dbReference>
<dbReference type="InterPro" id="IPR007848">
    <property type="entry name" value="Small_mtfrase_dom"/>
</dbReference>
<gene>
    <name evidence="9" type="primary">prmC</name>
    <name evidence="8" type="ORF">QVN81_01935</name>
    <name evidence="9" type="ORF">QVN84_01930</name>
</gene>
<comment type="caution">
    <text evidence="9">The sequence shown here is derived from an EMBL/GenBank/DDBJ whole genome shotgun (WGS) entry which is preliminary data.</text>
</comment>
<evidence type="ECO:0000256" key="5">
    <source>
        <dbReference type="ARBA" id="ARBA00048391"/>
    </source>
</evidence>
<dbReference type="Pfam" id="PF05175">
    <property type="entry name" value="MTS"/>
    <property type="match status" value="1"/>
</dbReference>
<evidence type="ECO:0000313" key="11">
    <source>
        <dbReference type="Proteomes" id="UP001168478"/>
    </source>
</evidence>
<dbReference type="PANTHER" id="PTHR18895">
    <property type="entry name" value="HEMK METHYLTRANSFERASE"/>
    <property type="match status" value="1"/>
</dbReference>
<keyword evidence="10" id="KW-1185">Reference proteome</keyword>
<name>A0AAW7JG93_9BACT</name>
<evidence type="ECO:0000259" key="7">
    <source>
        <dbReference type="Pfam" id="PF17827"/>
    </source>
</evidence>
<comment type="catalytic activity">
    <reaction evidence="5">
        <text>L-glutaminyl-[peptide chain release factor] + S-adenosyl-L-methionine = N(5)-methyl-L-glutaminyl-[peptide chain release factor] + S-adenosyl-L-homocysteine + H(+)</text>
        <dbReference type="Rhea" id="RHEA:42896"/>
        <dbReference type="Rhea" id="RHEA-COMP:10271"/>
        <dbReference type="Rhea" id="RHEA-COMP:10272"/>
        <dbReference type="ChEBI" id="CHEBI:15378"/>
        <dbReference type="ChEBI" id="CHEBI:30011"/>
        <dbReference type="ChEBI" id="CHEBI:57856"/>
        <dbReference type="ChEBI" id="CHEBI:59789"/>
        <dbReference type="ChEBI" id="CHEBI:61891"/>
        <dbReference type="EC" id="2.1.1.297"/>
    </reaction>
</comment>
<protein>
    <recommendedName>
        <fullName evidence="1">peptide chain release factor N(5)-glutamine methyltransferase</fullName>
        <ecNumber evidence="1">2.1.1.297</ecNumber>
    </recommendedName>
</protein>
<proteinExistence type="predicted"/>
<evidence type="ECO:0000259" key="6">
    <source>
        <dbReference type="Pfam" id="PF05175"/>
    </source>
</evidence>